<proteinExistence type="inferred from homology"/>
<keyword evidence="6" id="KW-1185">Reference proteome</keyword>
<dbReference type="Gene3D" id="2.40.40.10">
    <property type="entry name" value="RlpA-like domain"/>
    <property type="match status" value="1"/>
</dbReference>
<accession>A0A9P5JXC0</accession>
<gene>
    <name evidence="5" type="ORF">DFH94DRAFT_779579</name>
</gene>
<evidence type="ECO:0000256" key="2">
    <source>
        <dbReference type="ARBA" id="ARBA00010421"/>
    </source>
</evidence>
<comment type="similarity">
    <text evidence="2">Belongs to the cerato-platanin family.</text>
</comment>
<keyword evidence="4" id="KW-0732">Signal</keyword>
<dbReference type="InterPro" id="IPR036908">
    <property type="entry name" value="RlpA-like_sf"/>
</dbReference>
<name>A0A9P5JXC0_9AGAM</name>
<reference evidence="5" key="1">
    <citation type="submission" date="2019-10" db="EMBL/GenBank/DDBJ databases">
        <authorList>
            <consortium name="DOE Joint Genome Institute"/>
            <person name="Kuo A."/>
            <person name="Miyauchi S."/>
            <person name="Kiss E."/>
            <person name="Drula E."/>
            <person name="Kohler A."/>
            <person name="Sanchez-Garcia M."/>
            <person name="Andreopoulos B."/>
            <person name="Barry K.W."/>
            <person name="Bonito G."/>
            <person name="Buee M."/>
            <person name="Carver A."/>
            <person name="Chen C."/>
            <person name="Cichocki N."/>
            <person name="Clum A."/>
            <person name="Culley D."/>
            <person name="Crous P.W."/>
            <person name="Fauchery L."/>
            <person name="Girlanda M."/>
            <person name="Hayes R."/>
            <person name="Keri Z."/>
            <person name="LaButti K."/>
            <person name="Lipzen A."/>
            <person name="Lombard V."/>
            <person name="Magnuson J."/>
            <person name="Maillard F."/>
            <person name="Morin E."/>
            <person name="Murat C."/>
            <person name="Nolan M."/>
            <person name="Ohm R."/>
            <person name="Pangilinan J."/>
            <person name="Pereira M."/>
            <person name="Perotto S."/>
            <person name="Peter M."/>
            <person name="Riley R."/>
            <person name="Sitrit Y."/>
            <person name="Stielow B."/>
            <person name="Szollosi G."/>
            <person name="Zifcakova L."/>
            <person name="Stursova M."/>
            <person name="Spatafora J.W."/>
            <person name="Tedersoo L."/>
            <person name="Vaario L.-M."/>
            <person name="Yamada A."/>
            <person name="Yan M."/>
            <person name="Wang P."/>
            <person name="Xu J."/>
            <person name="Bruns T."/>
            <person name="Baldrian P."/>
            <person name="Vilgalys R."/>
            <person name="Henrissat B."/>
            <person name="Grigoriev I.V."/>
            <person name="Hibbett D."/>
            <person name="Nagy L.G."/>
            <person name="Martin F.M."/>
        </authorList>
    </citation>
    <scope>NUCLEOTIDE SEQUENCE</scope>
    <source>
        <strain evidence="5">Prilba</strain>
    </source>
</reference>
<dbReference type="SUPFAM" id="SSF50685">
    <property type="entry name" value="Barwin-like endoglucanases"/>
    <property type="match status" value="1"/>
</dbReference>
<dbReference type="Pfam" id="PF07249">
    <property type="entry name" value="Cerato-platanin"/>
    <property type="match status" value="1"/>
</dbReference>
<evidence type="ECO:0000256" key="1">
    <source>
        <dbReference type="ARBA" id="ARBA00004613"/>
    </source>
</evidence>
<dbReference type="EMBL" id="WHVB01000037">
    <property type="protein sequence ID" value="KAF8467140.1"/>
    <property type="molecule type" value="Genomic_DNA"/>
</dbReference>
<sequence length="162" mass="17452">MIYFTTFILALFLTQIARALPACNDPIYPESSTPDSQFNLPIPSPLKVTYDPTYDNPHGSLNSVACSNGENGLVSKYPTFNKLPSFPFIGGAYDIVWNSPNCGGCWKITNEANNASIHLIGIDTAGAGFNIAEAAFKRLNGGKLGNPLIVKAHRIPRSVCGF</sequence>
<evidence type="ECO:0000313" key="6">
    <source>
        <dbReference type="Proteomes" id="UP000759537"/>
    </source>
</evidence>
<dbReference type="AlphaFoldDB" id="A0A9P5JXC0"/>
<dbReference type="CDD" id="cd22778">
    <property type="entry name" value="DPBB_CEPL-like"/>
    <property type="match status" value="1"/>
</dbReference>
<dbReference type="InterPro" id="IPR010829">
    <property type="entry name" value="Cerato-platanin"/>
</dbReference>
<dbReference type="Proteomes" id="UP000759537">
    <property type="component" value="Unassembled WGS sequence"/>
</dbReference>
<comment type="subcellular location">
    <subcellularLocation>
        <location evidence="1">Secreted</location>
    </subcellularLocation>
</comment>
<feature type="chain" id="PRO_5040117125" evidence="4">
    <location>
        <begin position="20"/>
        <end position="162"/>
    </location>
</feature>
<keyword evidence="3" id="KW-0964">Secreted</keyword>
<protein>
    <submittedName>
        <fullName evidence="5">Cerato-platanin-domain-containing protein</fullName>
    </submittedName>
</protein>
<comment type="caution">
    <text evidence="5">The sequence shown here is derived from an EMBL/GenBank/DDBJ whole genome shotgun (WGS) entry which is preliminary data.</text>
</comment>
<organism evidence="5 6">
    <name type="scientific">Russula ochroleuca</name>
    <dbReference type="NCBI Taxonomy" id="152965"/>
    <lineage>
        <taxon>Eukaryota</taxon>
        <taxon>Fungi</taxon>
        <taxon>Dikarya</taxon>
        <taxon>Basidiomycota</taxon>
        <taxon>Agaricomycotina</taxon>
        <taxon>Agaricomycetes</taxon>
        <taxon>Russulales</taxon>
        <taxon>Russulaceae</taxon>
        <taxon>Russula</taxon>
    </lineage>
</organism>
<feature type="signal peptide" evidence="4">
    <location>
        <begin position="1"/>
        <end position="19"/>
    </location>
</feature>
<evidence type="ECO:0000256" key="4">
    <source>
        <dbReference type="SAM" id="SignalP"/>
    </source>
</evidence>
<evidence type="ECO:0000256" key="3">
    <source>
        <dbReference type="ARBA" id="ARBA00022525"/>
    </source>
</evidence>
<dbReference type="GO" id="GO:0005576">
    <property type="term" value="C:extracellular region"/>
    <property type="evidence" value="ECO:0007669"/>
    <property type="project" value="UniProtKB-SubCell"/>
</dbReference>
<dbReference type="OrthoDB" id="4898945at2759"/>
<evidence type="ECO:0000313" key="5">
    <source>
        <dbReference type="EMBL" id="KAF8467140.1"/>
    </source>
</evidence>
<reference evidence="5" key="2">
    <citation type="journal article" date="2020" name="Nat. Commun.">
        <title>Large-scale genome sequencing of mycorrhizal fungi provides insights into the early evolution of symbiotic traits.</title>
        <authorList>
            <person name="Miyauchi S."/>
            <person name="Kiss E."/>
            <person name="Kuo A."/>
            <person name="Drula E."/>
            <person name="Kohler A."/>
            <person name="Sanchez-Garcia M."/>
            <person name="Morin E."/>
            <person name="Andreopoulos B."/>
            <person name="Barry K.W."/>
            <person name="Bonito G."/>
            <person name="Buee M."/>
            <person name="Carver A."/>
            <person name="Chen C."/>
            <person name="Cichocki N."/>
            <person name="Clum A."/>
            <person name="Culley D."/>
            <person name="Crous P.W."/>
            <person name="Fauchery L."/>
            <person name="Girlanda M."/>
            <person name="Hayes R.D."/>
            <person name="Keri Z."/>
            <person name="LaButti K."/>
            <person name="Lipzen A."/>
            <person name="Lombard V."/>
            <person name="Magnuson J."/>
            <person name="Maillard F."/>
            <person name="Murat C."/>
            <person name="Nolan M."/>
            <person name="Ohm R.A."/>
            <person name="Pangilinan J."/>
            <person name="Pereira M.F."/>
            <person name="Perotto S."/>
            <person name="Peter M."/>
            <person name="Pfister S."/>
            <person name="Riley R."/>
            <person name="Sitrit Y."/>
            <person name="Stielow J.B."/>
            <person name="Szollosi G."/>
            <person name="Zifcakova L."/>
            <person name="Stursova M."/>
            <person name="Spatafora J.W."/>
            <person name="Tedersoo L."/>
            <person name="Vaario L.M."/>
            <person name="Yamada A."/>
            <person name="Yan M."/>
            <person name="Wang P."/>
            <person name="Xu J."/>
            <person name="Bruns T."/>
            <person name="Baldrian P."/>
            <person name="Vilgalys R."/>
            <person name="Dunand C."/>
            <person name="Henrissat B."/>
            <person name="Grigoriev I.V."/>
            <person name="Hibbett D."/>
            <person name="Nagy L.G."/>
            <person name="Martin F.M."/>
        </authorList>
    </citation>
    <scope>NUCLEOTIDE SEQUENCE</scope>
    <source>
        <strain evidence="5">Prilba</strain>
    </source>
</reference>